<dbReference type="SUPFAM" id="SSF82185">
    <property type="entry name" value="Histone H3 K4-specific methyltransferase SET7/9 N-terminal domain"/>
    <property type="match status" value="2"/>
</dbReference>
<dbReference type="Proteomes" id="UP000196027">
    <property type="component" value="Chromosome"/>
</dbReference>
<organism evidence="5 6">
    <name type="scientific">Oleiphilus messinensis</name>
    <dbReference type="NCBI Taxonomy" id="141451"/>
    <lineage>
        <taxon>Bacteria</taxon>
        <taxon>Pseudomonadati</taxon>
        <taxon>Pseudomonadota</taxon>
        <taxon>Gammaproteobacteria</taxon>
        <taxon>Oceanospirillales</taxon>
        <taxon>Oleiphilaceae</taxon>
        <taxon>Oleiphilus</taxon>
    </lineage>
</organism>
<evidence type="ECO:0000256" key="3">
    <source>
        <dbReference type="SAM" id="SignalP"/>
    </source>
</evidence>
<sequence length="520" mass="55710">MVDVRPLLFANALAFMMLLTAGFAKVTSDHLDSGKTIPSVATTPISTFQPSQSTTDDDQNPEQSAQDEKVSDAELDAVFADTPFETEKSSSGIDTSNLDAEALEEESIFADVPKHKGTESAPEAITAAETRASGSEAEHSGSEAMPSGSEAMPSGSQSMSVATETPSATTVPSTEVQASTTAAPEPEMEEIITRVEAPAPRRAAKPKPAAITGLLTVRSNVNEDTVLIDGKPYGPTRLDLELKPGRYEIEVAKSGYTSWRGEVNVLPGKRNTLIARLEEYTYVEYRNGEWVGGVLTGEGSYSGEDGTEYTGSFINKLFHGSGTIRYPDGTKYSGDWFEGQMQGEGAITLANGDAYIGEFKDNQFNGNGTLTKVNGDIYSGFWINGSLSGEGTLTTKQGLLYVGGFSENLFHGTGNLTYPDGTHFEGSFSNGKYHGKGTETFSSGKQYIGQFMDGQYHGQGELLNPNGSKITGTFKFGKPFGKATLTTPEGEIFTARTNEPGVCYRDKSYRATQCPPMEGW</sequence>
<dbReference type="Pfam" id="PF02493">
    <property type="entry name" value="MORN"/>
    <property type="match status" value="9"/>
</dbReference>
<keyword evidence="6" id="KW-1185">Reference proteome</keyword>
<dbReference type="PANTHER" id="PTHR23084">
    <property type="entry name" value="PHOSPHATIDYLINOSITOL-4-PHOSPHATE 5-KINASE RELATED"/>
    <property type="match status" value="1"/>
</dbReference>
<dbReference type="KEGG" id="ome:OLMES_2197"/>
<evidence type="ECO:0000313" key="6">
    <source>
        <dbReference type="Proteomes" id="UP000196027"/>
    </source>
</evidence>
<dbReference type="PANTHER" id="PTHR23084:SF263">
    <property type="entry name" value="MORN REPEAT-CONTAINING PROTEIN 1"/>
    <property type="match status" value="1"/>
</dbReference>
<name>A0A1Y0IA16_9GAMM</name>
<dbReference type="InterPro" id="IPR013229">
    <property type="entry name" value="PEGA"/>
</dbReference>
<feature type="chain" id="PRO_5012463036" description="PEGA domain-containing protein" evidence="3">
    <location>
        <begin position="25"/>
        <end position="520"/>
    </location>
</feature>
<evidence type="ECO:0000259" key="4">
    <source>
        <dbReference type="Pfam" id="PF08308"/>
    </source>
</evidence>
<accession>A0A1Y0IA16</accession>
<dbReference type="RefSeq" id="WP_157678261.1">
    <property type="nucleotide sequence ID" value="NZ_CP021425.1"/>
</dbReference>
<dbReference type="Gene3D" id="2.20.110.10">
    <property type="entry name" value="Histone H3 K4-specific methyltransferase SET7/9 N-terminal domain"/>
    <property type="match status" value="4"/>
</dbReference>
<dbReference type="OrthoDB" id="2065331at2"/>
<gene>
    <name evidence="5" type="ORF">OLMES_2197</name>
</gene>
<evidence type="ECO:0000256" key="1">
    <source>
        <dbReference type="ARBA" id="ARBA00022737"/>
    </source>
</evidence>
<evidence type="ECO:0000313" key="5">
    <source>
        <dbReference type="EMBL" id="ARU56264.1"/>
    </source>
</evidence>
<reference evidence="5 6" key="1">
    <citation type="submission" date="2017-05" db="EMBL/GenBank/DDBJ databases">
        <title>Genomic insights into alkan degradation activity of Oleiphilus messinensis.</title>
        <authorList>
            <person name="Kozyavkin S.A."/>
            <person name="Slesarev A.I."/>
            <person name="Golyshin P.N."/>
            <person name="Korzhenkov A."/>
            <person name="Golyshina O.N."/>
            <person name="Toshchakov S.V."/>
        </authorList>
    </citation>
    <scope>NUCLEOTIDE SEQUENCE [LARGE SCALE GENOMIC DNA]</scope>
    <source>
        <strain evidence="5 6">ME102</strain>
    </source>
</reference>
<keyword evidence="3" id="KW-0732">Signal</keyword>
<proteinExistence type="predicted"/>
<dbReference type="SMART" id="SM00698">
    <property type="entry name" value="MORN"/>
    <property type="match status" value="7"/>
</dbReference>
<protein>
    <recommendedName>
        <fullName evidence="4">PEGA domain-containing protein</fullName>
    </recommendedName>
</protein>
<feature type="region of interest" description="Disordered" evidence="2">
    <location>
        <begin position="127"/>
        <end position="187"/>
    </location>
</feature>
<feature type="region of interest" description="Disordered" evidence="2">
    <location>
        <begin position="33"/>
        <end position="72"/>
    </location>
</feature>
<dbReference type="EMBL" id="CP021425">
    <property type="protein sequence ID" value="ARU56264.1"/>
    <property type="molecule type" value="Genomic_DNA"/>
</dbReference>
<keyword evidence="1" id="KW-0677">Repeat</keyword>
<evidence type="ECO:0000256" key="2">
    <source>
        <dbReference type="SAM" id="MobiDB-lite"/>
    </source>
</evidence>
<dbReference type="Pfam" id="PF08308">
    <property type="entry name" value="PEGA"/>
    <property type="match status" value="1"/>
</dbReference>
<feature type="compositionally biased region" description="Polar residues" evidence="2">
    <location>
        <begin position="39"/>
        <end position="54"/>
    </location>
</feature>
<dbReference type="AlphaFoldDB" id="A0A1Y0IA16"/>
<dbReference type="InterPro" id="IPR003409">
    <property type="entry name" value="MORN"/>
</dbReference>
<feature type="compositionally biased region" description="Polar residues" evidence="2">
    <location>
        <begin position="154"/>
        <end position="182"/>
    </location>
</feature>
<feature type="signal peptide" evidence="3">
    <location>
        <begin position="1"/>
        <end position="24"/>
    </location>
</feature>
<feature type="domain" description="PEGA" evidence="4">
    <location>
        <begin position="213"/>
        <end position="278"/>
    </location>
</feature>